<evidence type="ECO:0000313" key="2">
    <source>
        <dbReference type="EMBL" id="EAY85775.1"/>
    </source>
</evidence>
<sequence>MTVQKDVGNAVASTPPTPGVQRGGEWGSGWERDGVQRGGGWGSGVVRRGRGRREQERRGGGDAERRVVACGLVAAGVIEDWSGGDGP</sequence>
<organism evidence="2 3">
    <name type="scientific">Oryza sativa subsp. indica</name>
    <name type="common">Rice</name>
    <dbReference type="NCBI Taxonomy" id="39946"/>
    <lineage>
        <taxon>Eukaryota</taxon>
        <taxon>Viridiplantae</taxon>
        <taxon>Streptophyta</taxon>
        <taxon>Embryophyta</taxon>
        <taxon>Tracheophyta</taxon>
        <taxon>Spermatophyta</taxon>
        <taxon>Magnoliopsida</taxon>
        <taxon>Liliopsida</taxon>
        <taxon>Poales</taxon>
        <taxon>Poaceae</taxon>
        <taxon>BOP clade</taxon>
        <taxon>Oryzoideae</taxon>
        <taxon>Oryzeae</taxon>
        <taxon>Oryzinae</taxon>
        <taxon>Oryza</taxon>
        <taxon>Oryza sativa</taxon>
    </lineage>
</organism>
<evidence type="ECO:0000313" key="3">
    <source>
        <dbReference type="Proteomes" id="UP000007015"/>
    </source>
</evidence>
<reference evidence="2 3" key="1">
    <citation type="journal article" date="2005" name="PLoS Biol.">
        <title>The genomes of Oryza sativa: a history of duplications.</title>
        <authorList>
            <person name="Yu J."/>
            <person name="Wang J."/>
            <person name="Lin W."/>
            <person name="Li S."/>
            <person name="Li H."/>
            <person name="Zhou J."/>
            <person name="Ni P."/>
            <person name="Dong W."/>
            <person name="Hu S."/>
            <person name="Zeng C."/>
            <person name="Zhang J."/>
            <person name="Zhang Y."/>
            <person name="Li R."/>
            <person name="Xu Z."/>
            <person name="Li S."/>
            <person name="Li X."/>
            <person name="Zheng H."/>
            <person name="Cong L."/>
            <person name="Lin L."/>
            <person name="Yin J."/>
            <person name="Geng J."/>
            <person name="Li G."/>
            <person name="Shi J."/>
            <person name="Liu J."/>
            <person name="Lv H."/>
            <person name="Li J."/>
            <person name="Wang J."/>
            <person name="Deng Y."/>
            <person name="Ran L."/>
            <person name="Shi X."/>
            <person name="Wang X."/>
            <person name="Wu Q."/>
            <person name="Li C."/>
            <person name="Ren X."/>
            <person name="Wang J."/>
            <person name="Wang X."/>
            <person name="Li D."/>
            <person name="Liu D."/>
            <person name="Zhang X."/>
            <person name="Ji Z."/>
            <person name="Zhao W."/>
            <person name="Sun Y."/>
            <person name="Zhang Z."/>
            <person name="Bao J."/>
            <person name="Han Y."/>
            <person name="Dong L."/>
            <person name="Ji J."/>
            <person name="Chen P."/>
            <person name="Wu S."/>
            <person name="Liu J."/>
            <person name="Xiao Y."/>
            <person name="Bu D."/>
            <person name="Tan J."/>
            <person name="Yang L."/>
            <person name="Ye C."/>
            <person name="Zhang J."/>
            <person name="Xu J."/>
            <person name="Zhou Y."/>
            <person name="Yu Y."/>
            <person name="Zhang B."/>
            <person name="Zhuang S."/>
            <person name="Wei H."/>
            <person name="Liu B."/>
            <person name="Lei M."/>
            <person name="Yu H."/>
            <person name="Li Y."/>
            <person name="Xu H."/>
            <person name="Wei S."/>
            <person name="He X."/>
            <person name="Fang L."/>
            <person name="Zhang Z."/>
            <person name="Zhang Y."/>
            <person name="Huang X."/>
            <person name="Su Z."/>
            <person name="Tong W."/>
            <person name="Li J."/>
            <person name="Tong Z."/>
            <person name="Li S."/>
            <person name="Ye J."/>
            <person name="Wang L."/>
            <person name="Fang L."/>
            <person name="Lei T."/>
            <person name="Chen C."/>
            <person name="Chen H."/>
            <person name="Xu Z."/>
            <person name="Li H."/>
            <person name="Huang H."/>
            <person name="Zhang F."/>
            <person name="Xu H."/>
            <person name="Li N."/>
            <person name="Zhao C."/>
            <person name="Li S."/>
            <person name="Dong L."/>
            <person name="Huang Y."/>
            <person name="Li L."/>
            <person name="Xi Y."/>
            <person name="Qi Q."/>
            <person name="Li W."/>
            <person name="Zhang B."/>
            <person name="Hu W."/>
            <person name="Zhang Y."/>
            <person name="Tian X."/>
            <person name="Jiao Y."/>
            <person name="Liang X."/>
            <person name="Jin J."/>
            <person name="Gao L."/>
            <person name="Zheng W."/>
            <person name="Hao B."/>
            <person name="Liu S."/>
            <person name="Wang W."/>
            <person name="Yuan L."/>
            <person name="Cao M."/>
            <person name="McDermott J."/>
            <person name="Samudrala R."/>
            <person name="Wang J."/>
            <person name="Wong G.K."/>
            <person name="Yang H."/>
        </authorList>
    </citation>
    <scope>NUCLEOTIDE SEQUENCE [LARGE SCALE GENOMIC DNA]</scope>
    <source>
        <strain evidence="3">cv. 93-11</strain>
    </source>
</reference>
<proteinExistence type="predicted"/>
<dbReference type="EMBL" id="CM000127">
    <property type="protein sequence ID" value="EAY85775.1"/>
    <property type="molecule type" value="Genomic_DNA"/>
</dbReference>
<dbReference type="AlphaFoldDB" id="A2X4L5"/>
<gene>
    <name evidence="2" type="ORF">OsI_07136</name>
</gene>
<protein>
    <submittedName>
        <fullName evidence="2">Uncharacterized protein</fullName>
    </submittedName>
</protein>
<dbReference type="Proteomes" id="UP000007015">
    <property type="component" value="Chromosome 2"/>
</dbReference>
<dbReference type="HOGENOM" id="CLU_2487367_0_0_1"/>
<feature type="compositionally biased region" description="Basic and acidic residues" evidence="1">
    <location>
        <begin position="52"/>
        <end position="64"/>
    </location>
</feature>
<accession>A2X4L5</accession>
<name>A2X4L5_ORYSI</name>
<feature type="region of interest" description="Disordered" evidence="1">
    <location>
        <begin position="1"/>
        <end position="64"/>
    </location>
</feature>
<evidence type="ECO:0000256" key="1">
    <source>
        <dbReference type="SAM" id="MobiDB-lite"/>
    </source>
</evidence>
<keyword evidence="3" id="KW-1185">Reference proteome</keyword>
<dbReference type="Gramene" id="BGIOSGA006510-TA">
    <property type="protein sequence ID" value="BGIOSGA006510-PA"/>
    <property type="gene ID" value="BGIOSGA006510"/>
</dbReference>